<dbReference type="RefSeq" id="XP_034232910.1">
    <property type="nucleotide sequence ID" value="XM_034377019.1"/>
</dbReference>
<dbReference type="GO" id="GO:0004649">
    <property type="term" value="F:poly(ADP-ribose) glycohydrolase activity"/>
    <property type="evidence" value="ECO:0007669"/>
    <property type="project" value="UniProtKB-EC"/>
</dbReference>
<dbReference type="Proteomes" id="UP000515158">
    <property type="component" value="Unplaced"/>
</dbReference>
<evidence type="ECO:0000256" key="3">
    <source>
        <dbReference type="ARBA" id="ARBA00022801"/>
    </source>
</evidence>
<gene>
    <name evidence="8" type="primary">LOC117640500</name>
</gene>
<dbReference type="GO" id="GO:0005975">
    <property type="term" value="P:carbohydrate metabolic process"/>
    <property type="evidence" value="ECO:0007669"/>
    <property type="project" value="InterPro"/>
</dbReference>
<dbReference type="InterPro" id="IPR048362">
    <property type="entry name" value="PARG_helical"/>
</dbReference>
<feature type="compositionally biased region" description="Basic and acidic residues" evidence="4">
    <location>
        <begin position="468"/>
        <end position="489"/>
    </location>
</feature>
<keyword evidence="3" id="KW-0378">Hydrolase</keyword>
<evidence type="ECO:0000313" key="8">
    <source>
        <dbReference type="RefSeq" id="XP_034232910.1"/>
    </source>
</evidence>
<dbReference type="Pfam" id="PF05028">
    <property type="entry name" value="PARG_cat_C"/>
    <property type="match status" value="2"/>
</dbReference>
<dbReference type="PANTHER" id="PTHR12837:SF14">
    <property type="entry name" value="POLY(ADP-RIBOSE) GLYCOHYDROLASE"/>
    <property type="match status" value="1"/>
</dbReference>
<dbReference type="KEGG" id="tpal:117640500"/>
<feature type="region of interest" description="Disordered" evidence="4">
    <location>
        <begin position="344"/>
        <end position="396"/>
    </location>
</feature>
<dbReference type="GO" id="GO:1990966">
    <property type="term" value="P:ATP generation from poly-ADP-D-ribose"/>
    <property type="evidence" value="ECO:0007669"/>
    <property type="project" value="TreeGrafter"/>
</dbReference>
<feature type="domain" description="PARG catalytic Macro" evidence="5">
    <location>
        <begin position="623"/>
        <end position="744"/>
    </location>
</feature>
<dbReference type="PANTHER" id="PTHR12837">
    <property type="entry name" value="POLY ADP-RIBOSE GLYCOHYDROLASE"/>
    <property type="match status" value="1"/>
</dbReference>
<feature type="region of interest" description="Disordered" evidence="4">
    <location>
        <begin position="430"/>
        <end position="489"/>
    </location>
</feature>
<sequence>MALVMLPCDVPWWPTLVRHLQFIGEAKNPADFVEGMLKIHSMCNVGLDPDEPERPDQTVFEGLKRFLDEVDAAERDHFLQHTGPAMVRRALDLKNLKPAGGLHFSLQQQGDHVEYDRPFVASLLAHAFFSSYPKRTPKTHPTLQDCNFSMFFKNLDQKCQRAKLRSIWRYFDEMELETAPTEKVVISREVMTGREWLTIEDWLECGLPLCPLAVRHEGRLERAEPSALRVCFSNSRLGGAALEDGSSQEAVQYTTCPELVAVLLRVEALEDNEALIVENLLQVSRIVDPRHRATFEPVTGGVLLAVCCLDPENYRRLPLSQFEEDNVLRELNKALLGFRQHRWVSPPQPAAPDGGHAHRDHHQRRLSPIGESFSSQQSDAKEVGAAAQRSSRHRRDLQAVFKKEHKHKSFIVLGSSGECLPVSRRKIMTGGLGPAVQPRAPSVPRGQAAKDAGSDDSDEFHSAQSSPERSEGDVDEDGARRYSAELDSPQRRTAFAERLRDALRREALSSHSEDSSYAVGITVAGTGLSDEDIRLRRGGSRGFMLDDSVSVESYTAPPVRRALAPKLQRSGSSMYSFDTELSSDVEDAYEAYEQFGRLLEDHRSSSGSRSHSSEGPDRDLAVAQFASRLLKRTLSDSFAGGASATGTGRQRHLKLAHIARSMSLELAKHRHRLASQLVLQLEASLSGEHTGAAGSGMRAVASGNWGCGSERAGDPQLKLIIQWLAASVAGAPCLVYYTCGHHKLLKLDTICRIVLDRHWTVGELAEAALGFAQTCLDSPSPPNSGQALFDALLGVER</sequence>
<proteinExistence type="inferred from homology"/>
<dbReference type="GO" id="GO:0005634">
    <property type="term" value="C:nucleus"/>
    <property type="evidence" value="ECO:0007669"/>
    <property type="project" value="TreeGrafter"/>
</dbReference>
<dbReference type="InParanoid" id="A0A6P8Y8D5"/>
<dbReference type="InterPro" id="IPR046372">
    <property type="entry name" value="PARG_cat_C"/>
</dbReference>
<dbReference type="GO" id="GO:0005737">
    <property type="term" value="C:cytoplasm"/>
    <property type="evidence" value="ECO:0007669"/>
    <property type="project" value="TreeGrafter"/>
</dbReference>
<dbReference type="GO" id="GO:0006282">
    <property type="term" value="P:regulation of DNA repair"/>
    <property type="evidence" value="ECO:0007669"/>
    <property type="project" value="InterPro"/>
</dbReference>
<dbReference type="GeneID" id="117640500"/>
<protein>
    <recommendedName>
        <fullName evidence="2">poly(ADP-ribose) glycohydrolase</fullName>
        <ecNumber evidence="2">3.2.1.143</ecNumber>
    </recommendedName>
</protein>
<dbReference type="EC" id="3.2.1.143" evidence="2"/>
<evidence type="ECO:0000259" key="6">
    <source>
        <dbReference type="Pfam" id="PF20811"/>
    </source>
</evidence>
<reference evidence="8" key="1">
    <citation type="submission" date="2025-08" db="UniProtKB">
        <authorList>
            <consortium name="RefSeq"/>
        </authorList>
    </citation>
    <scope>IDENTIFICATION</scope>
    <source>
        <tissue evidence="8">Total insect</tissue>
    </source>
</reference>
<keyword evidence="7" id="KW-1185">Reference proteome</keyword>
<organism evidence="8">
    <name type="scientific">Thrips palmi</name>
    <name type="common">Melon thrips</name>
    <dbReference type="NCBI Taxonomy" id="161013"/>
    <lineage>
        <taxon>Eukaryota</taxon>
        <taxon>Metazoa</taxon>
        <taxon>Ecdysozoa</taxon>
        <taxon>Arthropoda</taxon>
        <taxon>Hexapoda</taxon>
        <taxon>Insecta</taxon>
        <taxon>Pterygota</taxon>
        <taxon>Neoptera</taxon>
        <taxon>Paraneoptera</taxon>
        <taxon>Thysanoptera</taxon>
        <taxon>Terebrantia</taxon>
        <taxon>Thripoidea</taxon>
        <taxon>Thripidae</taxon>
        <taxon>Thrips</taxon>
    </lineage>
</organism>
<dbReference type="AlphaFoldDB" id="A0A6P8Y8D5"/>
<name>A0A6P8Y8D5_THRPL</name>
<dbReference type="GO" id="GO:0009225">
    <property type="term" value="P:nucleotide-sugar metabolic process"/>
    <property type="evidence" value="ECO:0007669"/>
    <property type="project" value="TreeGrafter"/>
</dbReference>
<dbReference type="Pfam" id="PF20811">
    <property type="entry name" value="PARG_cat_N"/>
    <property type="match status" value="1"/>
</dbReference>
<comment type="similarity">
    <text evidence="1">Belongs to the poly(ADP-ribose) glycohydrolase family.</text>
</comment>
<evidence type="ECO:0000313" key="7">
    <source>
        <dbReference type="Proteomes" id="UP000515158"/>
    </source>
</evidence>
<dbReference type="OrthoDB" id="6154436at2759"/>
<feature type="domain" description="PARG catalytic Macro" evidence="5">
    <location>
        <begin position="200"/>
        <end position="342"/>
    </location>
</feature>
<feature type="domain" description="PARG helical" evidence="6">
    <location>
        <begin position="71"/>
        <end position="188"/>
    </location>
</feature>
<dbReference type="InterPro" id="IPR007724">
    <property type="entry name" value="Poly_GlycHdrlase"/>
</dbReference>
<evidence type="ECO:0000256" key="1">
    <source>
        <dbReference type="ARBA" id="ARBA00009545"/>
    </source>
</evidence>
<evidence type="ECO:0000256" key="2">
    <source>
        <dbReference type="ARBA" id="ARBA00012255"/>
    </source>
</evidence>
<evidence type="ECO:0000256" key="4">
    <source>
        <dbReference type="SAM" id="MobiDB-lite"/>
    </source>
</evidence>
<evidence type="ECO:0000259" key="5">
    <source>
        <dbReference type="Pfam" id="PF05028"/>
    </source>
</evidence>
<accession>A0A6P8Y8D5</accession>